<evidence type="ECO:0000256" key="3">
    <source>
        <dbReference type="PROSITE-ProRule" id="PRU00497"/>
    </source>
</evidence>
<evidence type="ECO:0000256" key="1">
    <source>
        <dbReference type="ARBA" id="ARBA00022460"/>
    </source>
</evidence>
<feature type="compositionally biased region" description="Basic and acidic residues" evidence="4">
    <location>
        <begin position="99"/>
        <end position="117"/>
    </location>
</feature>
<feature type="compositionally biased region" description="Gly residues" evidence="4">
    <location>
        <begin position="393"/>
        <end position="406"/>
    </location>
</feature>
<accession>A0A8S4FWX1</accession>
<feature type="compositionally biased region" description="Low complexity" evidence="4">
    <location>
        <begin position="335"/>
        <end position="345"/>
    </location>
</feature>
<feature type="region of interest" description="Disordered" evidence="4">
    <location>
        <begin position="296"/>
        <end position="643"/>
    </location>
</feature>
<feature type="compositionally biased region" description="Gly residues" evidence="4">
    <location>
        <begin position="374"/>
        <end position="385"/>
    </location>
</feature>
<feature type="compositionally biased region" description="Low complexity" evidence="4">
    <location>
        <begin position="568"/>
        <end position="578"/>
    </location>
</feature>
<feature type="compositionally biased region" description="Gly residues" evidence="4">
    <location>
        <begin position="499"/>
        <end position="508"/>
    </location>
</feature>
<dbReference type="InterPro" id="IPR000618">
    <property type="entry name" value="Insect_cuticle"/>
</dbReference>
<protein>
    <submittedName>
        <fullName evidence="6">(diamondback moth) hypothetical protein</fullName>
    </submittedName>
</protein>
<dbReference type="PANTHER" id="PTHR10380">
    <property type="entry name" value="CUTICLE PROTEIN"/>
    <property type="match status" value="1"/>
</dbReference>
<dbReference type="GO" id="GO:0062129">
    <property type="term" value="C:chitin-based extracellular matrix"/>
    <property type="evidence" value="ECO:0007669"/>
    <property type="project" value="TreeGrafter"/>
</dbReference>
<evidence type="ECO:0000313" key="6">
    <source>
        <dbReference type="EMBL" id="CAG9132796.1"/>
    </source>
</evidence>
<feature type="compositionally biased region" description="Polar residues" evidence="4">
    <location>
        <begin position="528"/>
        <end position="542"/>
    </location>
</feature>
<dbReference type="Proteomes" id="UP000653454">
    <property type="component" value="Unassembled WGS sequence"/>
</dbReference>
<dbReference type="AlphaFoldDB" id="A0A8S4FWX1"/>
<organism evidence="6 7">
    <name type="scientific">Plutella xylostella</name>
    <name type="common">Diamondback moth</name>
    <name type="synonym">Plutella maculipennis</name>
    <dbReference type="NCBI Taxonomy" id="51655"/>
    <lineage>
        <taxon>Eukaryota</taxon>
        <taxon>Metazoa</taxon>
        <taxon>Ecdysozoa</taxon>
        <taxon>Arthropoda</taxon>
        <taxon>Hexapoda</taxon>
        <taxon>Insecta</taxon>
        <taxon>Pterygota</taxon>
        <taxon>Neoptera</taxon>
        <taxon>Endopterygota</taxon>
        <taxon>Lepidoptera</taxon>
        <taxon>Glossata</taxon>
        <taxon>Ditrysia</taxon>
        <taxon>Yponomeutoidea</taxon>
        <taxon>Plutellidae</taxon>
        <taxon>Plutella</taxon>
    </lineage>
</organism>
<comment type="caution">
    <text evidence="6">The sequence shown here is derived from an EMBL/GenBank/DDBJ whole genome shotgun (WGS) entry which is preliminary data.</text>
</comment>
<dbReference type="EMBL" id="CAJHNJ030000053">
    <property type="protein sequence ID" value="CAG9132796.1"/>
    <property type="molecule type" value="Genomic_DNA"/>
</dbReference>
<dbReference type="Pfam" id="PF00379">
    <property type="entry name" value="Chitin_bind_4"/>
    <property type="match status" value="3"/>
</dbReference>
<feature type="signal peptide" evidence="5">
    <location>
        <begin position="1"/>
        <end position="17"/>
    </location>
</feature>
<keyword evidence="2 5" id="KW-0732">Signal</keyword>
<dbReference type="PROSITE" id="PS51155">
    <property type="entry name" value="CHIT_BIND_RR_2"/>
    <property type="match status" value="3"/>
</dbReference>
<feature type="compositionally biased region" description="Gly residues" evidence="4">
    <location>
        <begin position="481"/>
        <end position="492"/>
    </location>
</feature>
<proteinExistence type="predicted"/>
<gene>
    <name evidence="6" type="ORF">PLXY2_LOCUS11060</name>
</gene>
<feature type="chain" id="PRO_5035794312" evidence="5">
    <location>
        <begin position="18"/>
        <end position="697"/>
    </location>
</feature>
<dbReference type="InterPro" id="IPR050468">
    <property type="entry name" value="Cuticle_Struct_Prot"/>
</dbReference>
<evidence type="ECO:0000313" key="7">
    <source>
        <dbReference type="Proteomes" id="UP000653454"/>
    </source>
</evidence>
<evidence type="ECO:0000256" key="5">
    <source>
        <dbReference type="SAM" id="SignalP"/>
    </source>
</evidence>
<evidence type="ECO:0000256" key="2">
    <source>
        <dbReference type="ARBA" id="ARBA00022729"/>
    </source>
</evidence>
<feature type="region of interest" description="Disordered" evidence="4">
    <location>
        <begin position="86"/>
        <end position="125"/>
    </location>
</feature>
<feature type="region of interest" description="Disordered" evidence="4">
    <location>
        <begin position="198"/>
        <end position="242"/>
    </location>
</feature>
<sequence>MVKIVCVVLSVCVVARTQVIPGKSRTNDGDYNTVNTDGSFDFGYSNKDIGSSYHLAHGNANKVVGGRFGARDPATNTVKETVYTAGPRGFRAKGPNIHRKIDLDQRPRGPIGNKDDPYADPSEDPSYEFKIQTRTYSKTENADSRGDVKGHYSFVDDIGERHDVSYIAGRDTGFHVSSSFPDSPNVIGSPFHRQPLVRAESKQRGRTAVQRGLDGSYRFISAGPDQRRTESSDSNGNVRGSYTFLDDKGVQRTVHYIAGPGIGYRIVKNGRDPFIPPGFPTIPSAYDPDFINAAAAPSFSPDDTNAEDVFKRPDGTAASGHVKPPPFPGNDKPSNKPGSGSSSENLGGDGQGSGSFGQTSSGPGGFGQSKPSSGGFGQGSPGPAGFGPASPGAGYGPGGAAGGGFGPSSPGGASAEDVHLGSPEEFEVKPTKPPGRRPGRPGRPPAGPYATTKKPYVPLKPFQSPPDSDYDIVGGSNDYGDVGGDGGYGGAGPSSTVGGSYGGAGGSTFGNVRPTTSGTVRPPAARPTGNTFSSARPTNNYGNVGPPGFGNAGPTSGSYDKEEEPEDGPSSGGSFSSSGGSGGSSGEKGPIYAVGFNIHSKPGDTIIHDDGPGELGPKPGTSFGDRPGGSSNSGPYGKPETTIIYTKPGSTIIRNVGRDYFGIPPGVSVRAHVQSIDLYPYDSKPLSPSEALEKDKT</sequence>
<dbReference type="GO" id="GO:0008010">
    <property type="term" value="F:structural constituent of chitin-based larval cuticle"/>
    <property type="evidence" value="ECO:0007669"/>
    <property type="project" value="TreeGrafter"/>
</dbReference>
<dbReference type="PANTHER" id="PTHR10380:SF173">
    <property type="entry name" value="CUTICULAR PROTEIN 47EF, ISOFORM C-RELATED"/>
    <property type="match status" value="1"/>
</dbReference>
<keyword evidence="1 3" id="KW-0193">Cuticle</keyword>
<name>A0A8S4FWX1_PLUXY</name>
<keyword evidence="7" id="KW-1185">Reference proteome</keyword>
<reference evidence="6" key="1">
    <citation type="submission" date="2020-11" db="EMBL/GenBank/DDBJ databases">
        <authorList>
            <person name="Whiteford S."/>
        </authorList>
    </citation>
    <scope>NUCLEOTIDE SEQUENCE</scope>
</reference>
<evidence type="ECO:0000256" key="4">
    <source>
        <dbReference type="SAM" id="MobiDB-lite"/>
    </source>
</evidence>